<evidence type="ECO:0000313" key="3">
    <source>
        <dbReference type="EMBL" id="PSC71163.1"/>
    </source>
</evidence>
<feature type="compositionally biased region" description="Polar residues" evidence="2">
    <location>
        <begin position="406"/>
        <end position="417"/>
    </location>
</feature>
<dbReference type="Gene3D" id="1.20.5.190">
    <property type="match status" value="1"/>
</dbReference>
<feature type="compositionally biased region" description="Polar residues" evidence="2">
    <location>
        <begin position="560"/>
        <end position="570"/>
    </location>
</feature>
<name>A0A2P6VAP8_9CHLO</name>
<feature type="compositionally biased region" description="Gly residues" evidence="2">
    <location>
        <begin position="516"/>
        <end position="525"/>
    </location>
</feature>
<feature type="compositionally biased region" description="Pro residues" evidence="2">
    <location>
        <begin position="1"/>
        <end position="11"/>
    </location>
</feature>
<proteinExistence type="predicted"/>
<dbReference type="AlphaFoldDB" id="A0A2P6VAP8"/>
<protein>
    <submittedName>
        <fullName evidence="3">Uncharacterized protein</fullName>
    </submittedName>
</protein>
<reference evidence="3 4" key="1">
    <citation type="journal article" date="2018" name="Plant J.">
        <title>Genome sequences of Chlorella sorokiniana UTEX 1602 and Micractinium conductrix SAG 241.80: implications to maltose excretion by a green alga.</title>
        <authorList>
            <person name="Arriola M.B."/>
            <person name="Velmurugan N."/>
            <person name="Zhang Y."/>
            <person name="Plunkett M.H."/>
            <person name="Hondzo H."/>
            <person name="Barney B.M."/>
        </authorList>
    </citation>
    <scope>NUCLEOTIDE SEQUENCE [LARGE SCALE GENOMIC DNA]</scope>
    <source>
        <strain evidence="3 4">SAG 241.80</strain>
    </source>
</reference>
<feature type="region of interest" description="Disordered" evidence="2">
    <location>
        <begin position="371"/>
        <end position="469"/>
    </location>
</feature>
<feature type="compositionally biased region" description="Low complexity" evidence="2">
    <location>
        <begin position="383"/>
        <end position="398"/>
    </location>
</feature>
<dbReference type="InterPro" id="IPR000048">
    <property type="entry name" value="IQ_motif_EF-hand-BS"/>
</dbReference>
<evidence type="ECO:0000256" key="2">
    <source>
        <dbReference type="SAM" id="MobiDB-lite"/>
    </source>
</evidence>
<feature type="region of interest" description="Disordered" evidence="2">
    <location>
        <begin position="547"/>
        <end position="607"/>
    </location>
</feature>
<feature type="region of interest" description="Disordered" evidence="2">
    <location>
        <begin position="482"/>
        <end position="532"/>
    </location>
</feature>
<dbReference type="PROSITE" id="PS50096">
    <property type="entry name" value="IQ"/>
    <property type="match status" value="2"/>
</dbReference>
<evidence type="ECO:0000256" key="1">
    <source>
        <dbReference type="SAM" id="Coils"/>
    </source>
</evidence>
<accession>A0A2P6VAP8</accession>
<dbReference type="EMBL" id="LHPF02000016">
    <property type="protein sequence ID" value="PSC71163.1"/>
    <property type="molecule type" value="Genomic_DNA"/>
</dbReference>
<feature type="compositionally biased region" description="Low complexity" evidence="2">
    <location>
        <begin position="418"/>
        <end position="432"/>
    </location>
</feature>
<feature type="compositionally biased region" description="Low complexity" evidence="2">
    <location>
        <begin position="491"/>
        <end position="515"/>
    </location>
</feature>
<sequence>MKPRGGSPPRPAAGCTGDATLPPLARAPGGSGTLPKLGHGPGLLRGASKDCGAAVAAAHKEAPPTLAGEASEGTLAALHRSPLSGSSKVPFPADRIFKNDFQWTLCSRDLPMDVRPIIEDNKMLQEELRRYKMCVGEQEGQLAAKERQLVALRDELARERQRLHDCAVSPEQLLQDRQYRVELEQKEVALQQAQRQVATFERAKAAAERRLGADLAAEKRQQSELRRQLQQAQADMAEKQKQARFNQLHINQLYRRLEPLEAAVAAAGAPAPPLPPPPRQERVQVMLCCVYEQPAPTAADIAEAAARLAAAEAAAAAAALQRVQEPAALAIQAAWRGFKARRRVAALHAAATLIQAAARGMLVRRAVAPLRQQRTTDVDEGSASPAQRLAQRRQAAEQQYRDRLSRQQQRRPSVAASTRTANTAVEAAARARSQLGTAGQGGSPLPGSPGSGASAGGSGGGPAGRRGNHGIIITLLPGRTSGTMSAGVGHGATSAAGPAGSARSSQSGGSPSNVGGSSGGPGGRGSQVRRASRASVVGVLPLEQLQAQQGRAQQQGGDATSPSSRATRGSTLGPHVVGGEGQPAKRPSIQLGFASSAPRRSMAGGPV</sequence>
<dbReference type="Pfam" id="PF00612">
    <property type="entry name" value="IQ"/>
    <property type="match status" value="2"/>
</dbReference>
<dbReference type="SMART" id="SM00015">
    <property type="entry name" value="IQ"/>
    <property type="match status" value="2"/>
</dbReference>
<keyword evidence="1" id="KW-0175">Coiled coil</keyword>
<feature type="compositionally biased region" description="Gly residues" evidence="2">
    <location>
        <begin position="438"/>
        <end position="464"/>
    </location>
</feature>
<feature type="region of interest" description="Disordered" evidence="2">
    <location>
        <begin position="1"/>
        <end position="41"/>
    </location>
</feature>
<evidence type="ECO:0000313" key="4">
    <source>
        <dbReference type="Proteomes" id="UP000239649"/>
    </source>
</evidence>
<dbReference type="SUPFAM" id="SSF52540">
    <property type="entry name" value="P-loop containing nucleoside triphosphate hydrolases"/>
    <property type="match status" value="1"/>
</dbReference>
<feature type="compositionally biased region" description="Low complexity" evidence="2">
    <location>
        <begin position="547"/>
        <end position="559"/>
    </location>
</feature>
<dbReference type="InterPro" id="IPR027417">
    <property type="entry name" value="P-loop_NTPase"/>
</dbReference>
<dbReference type="Proteomes" id="UP000239649">
    <property type="component" value="Unassembled WGS sequence"/>
</dbReference>
<comment type="caution">
    <text evidence="3">The sequence shown here is derived from an EMBL/GenBank/DDBJ whole genome shotgun (WGS) entry which is preliminary data.</text>
</comment>
<gene>
    <name evidence="3" type="ORF">C2E20_5552</name>
</gene>
<organism evidence="3 4">
    <name type="scientific">Micractinium conductrix</name>
    <dbReference type="NCBI Taxonomy" id="554055"/>
    <lineage>
        <taxon>Eukaryota</taxon>
        <taxon>Viridiplantae</taxon>
        <taxon>Chlorophyta</taxon>
        <taxon>core chlorophytes</taxon>
        <taxon>Trebouxiophyceae</taxon>
        <taxon>Chlorellales</taxon>
        <taxon>Chlorellaceae</taxon>
        <taxon>Chlorella clade</taxon>
        <taxon>Micractinium</taxon>
    </lineage>
</organism>
<feature type="coiled-coil region" evidence="1">
    <location>
        <begin position="135"/>
        <end position="242"/>
    </location>
</feature>
<keyword evidence="4" id="KW-1185">Reference proteome</keyword>